<evidence type="ECO:0000313" key="3">
    <source>
        <dbReference type="Proteomes" id="UP000828390"/>
    </source>
</evidence>
<evidence type="ECO:0000313" key="2">
    <source>
        <dbReference type="EMBL" id="KAH3702971.1"/>
    </source>
</evidence>
<protein>
    <submittedName>
        <fullName evidence="2">Uncharacterized protein</fullName>
    </submittedName>
</protein>
<sequence length="51" mass="6127">MTRRKTGLTDNKQETGITITDNKQETDFTDNKQERDRYRRQVLTITTRRPV</sequence>
<accession>A0A9D3YR06</accession>
<evidence type="ECO:0000256" key="1">
    <source>
        <dbReference type="SAM" id="MobiDB-lite"/>
    </source>
</evidence>
<comment type="caution">
    <text evidence="2">The sequence shown here is derived from an EMBL/GenBank/DDBJ whole genome shotgun (WGS) entry which is preliminary data.</text>
</comment>
<dbReference type="EMBL" id="JAIWYP010000015">
    <property type="protein sequence ID" value="KAH3702971.1"/>
    <property type="molecule type" value="Genomic_DNA"/>
</dbReference>
<feature type="compositionally biased region" description="Polar residues" evidence="1">
    <location>
        <begin position="8"/>
        <end position="21"/>
    </location>
</feature>
<name>A0A9D3YR06_DREPO</name>
<reference evidence="2" key="2">
    <citation type="submission" date="2020-11" db="EMBL/GenBank/DDBJ databases">
        <authorList>
            <person name="McCartney M.A."/>
            <person name="Auch B."/>
            <person name="Kono T."/>
            <person name="Mallez S."/>
            <person name="Becker A."/>
            <person name="Gohl D.M."/>
            <person name="Silverstein K.A.T."/>
            <person name="Koren S."/>
            <person name="Bechman K.B."/>
            <person name="Herman A."/>
            <person name="Abrahante J.E."/>
            <person name="Garbe J."/>
        </authorList>
    </citation>
    <scope>NUCLEOTIDE SEQUENCE</scope>
    <source>
        <strain evidence="2">Duluth1</strain>
        <tissue evidence="2">Whole animal</tissue>
    </source>
</reference>
<feature type="region of interest" description="Disordered" evidence="1">
    <location>
        <begin position="1"/>
        <end position="26"/>
    </location>
</feature>
<dbReference type="Proteomes" id="UP000828390">
    <property type="component" value="Unassembled WGS sequence"/>
</dbReference>
<keyword evidence="3" id="KW-1185">Reference proteome</keyword>
<reference evidence="2" key="1">
    <citation type="journal article" date="2019" name="bioRxiv">
        <title>The Genome of the Zebra Mussel, Dreissena polymorpha: A Resource for Invasive Species Research.</title>
        <authorList>
            <person name="McCartney M.A."/>
            <person name="Auch B."/>
            <person name="Kono T."/>
            <person name="Mallez S."/>
            <person name="Zhang Y."/>
            <person name="Obille A."/>
            <person name="Becker A."/>
            <person name="Abrahante J.E."/>
            <person name="Garbe J."/>
            <person name="Badalamenti J.P."/>
            <person name="Herman A."/>
            <person name="Mangelson H."/>
            <person name="Liachko I."/>
            <person name="Sullivan S."/>
            <person name="Sone E.D."/>
            <person name="Koren S."/>
            <person name="Silverstein K.A.T."/>
            <person name="Beckman K.B."/>
            <person name="Gohl D.M."/>
        </authorList>
    </citation>
    <scope>NUCLEOTIDE SEQUENCE</scope>
    <source>
        <strain evidence="2">Duluth1</strain>
        <tissue evidence="2">Whole animal</tissue>
    </source>
</reference>
<dbReference type="AlphaFoldDB" id="A0A9D3YR06"/>
<proteinExistence type="predicted"/>
<organism evidence="2 3">
    <name type="scientific">Dreissena polymorpha</name>
    <name type="common">Zebra mussel</name>
    <name type="synonym">Mytilus polymorpha</name>
    <dbReference type="NCBI Taxonomy" id="45954"/>
    <lineage>
        <taxon>Eukaryota</taxon>
        <taxon>Metazoa</taxon>
        <taxon>Spiralia</taxon>
        <taxon>Lophotrochozoa</taxon>
        <taxon>Mollusca</taxon>
        <taxon>Bivalvia</taxon>
        <taxon>Autobranchia</taxon>
        <taxon>Heteroconchia</taxon>
        <taxon>Euheterodonta</taxon>
        <taxon>Imparidentia</taxon>
        <taxon>Neoheterodontei</taxon>
        <taxon>Myida</taxon>
        <taxon>Dreissenoidea</taxon>
        <taxon>Dreissenidae</taxon>
        <taxon>Dreissena</taxon>
    </lineage>
</organism>
<gene>
    <name evidence="2" type="ORF">DPMN_077999</name>
</gene>